<keyword evidence="9 14" id="KW-0274">FAD</keyword>
<dbReference type="Pfam" id="PF01687">
    <property type="entry name" value="Flavokinase"/>
    <property type="match status" value="1"/>
</dbReference>
<protein>
    <recommendedName>
        <fullName evidence="14">Riboflavin biosynthesis protein</fullName>
    </recommendedName>
    <domain>
        <recommendedName>
            <fullName evidence="14">Riboflavin kinase</fullName>
            <ecNumber evidence="14">2.7.1.26</ecNumber>
        </recommendedName>
        <alternativeName>
            <fullName evidence="14">Flavokinase</fullName>
        </alternativeName>
    </domain>
    <domain>
        <recommendedName>
            <fullName evidence="14">FMN adenylyltransferase</fullName>
            <ecNumber evidence="14">2.7.7.2</ecNumber>
        </recommendedName>
        <alternativeName>
            <fullName evidence="14">FAD pyrophosphorylase</fullName>
        </alternativeName>
        <alternativeName>
            <fullName evidence="14">FAD synthase</fullName>
        </alternativeName>
    </domain>
</protein>
<comment type="pathway">
    <text evidence="2 14">Cofactor biosynthesis; FMN biosynthesis; FMN from riboflavin (ATP route): step 1/1.</text>
</comment>
<evidence type="ECO:0000313" key="16">
    <source>
        <dbReference type="EMBL" id="AKI96551.1"/>
    </source>
</evidence>
<dbReference type="EC" id="2.7.7.2" evidence="14"/>
<dbReference type="SMART" id="SM00904">
    <property type="entry name" value="Flavokinase"/>
    <property type="match status" value="1"/>
</dbReference>
<comment type="catalytic activity">
    <reaction evidence="13 14">
        <text>FMN + ATP + H(+) = FAD + diphosphate</text>
        <dbReference type="Rhea" id="RHEA:17237"/>
        <dbReference type="ChEBI" id="CHEBI:15378"/>
        <dbReference type="ChEBI" id="CHEBI:30616"/>
        <dbReference type="ChEBI" id="CHEBI:33019"/>
        <dbReference type="ChEBI" id="CHEBI:57692"/>
        <dbReference type="ChEBI" id="CHEBI:58210"/>
        <dbReference type="EC" id="2.7.7.2"/>
    </reaction>
</comment>
<dbReference type="AlphaFoldDB" id="A0A0G2Z903"/>
<sequence length="295" mass="33806">MFVACIGTFDGVHLGHRKIMAETIEVASELGVNSTAISIIYPWRYYFPNFPGLVYPVSQRIELIINAGIENIVTVDMAEIRDIEPEDYILFLLEQGLKGLVVGEDFTFGKRARGNADILKEMSEKYGFTLRLVPKLEYQGKRISSSWIRGAIARGDIKLANKLLGEPYTIYGRVYRDKRLGSKLGYPTANVSRGNDKLVYPRPGVYIVRSVFDGREVFGLLNVGFRPTVNPSEEIKYEVYYLDFNENLYDNIIEMELLEYLRPELKFNTIDELTTAIARDEKIARNWIARFNSEK</sequence>
<keyword evidence="5 14" id="KW-0808">Transferase</keyword>
<evidence type="ECO:0000256" key="9">
    <source>
        <dbReference type="ARBA" id="ARBA00022827"/>
    </source>
</evidence>
<dbReference type="UniPathway" id="UPA00277">
    <property type="reaction ID" value="UER00407"/>
</dbReference>
<evidence type="ECO:0000256" key="6">
    <source>
        <dbReference type="ARBA" id="ARBA00022695"/>
    </source>
</evidence>
<dbReference type="InterPro" id="IPR002606">
    <property type="entry name" value="Riboflavin_kinase_bac"/>
</dbReference>
<keyword evidence="17" id="KW-1185">Reference proteome</keyword>
<keyword evidence="7 14" id="KW-0547">Nucleotide-binding</keyword>
<dbReference type="PANTHER" id="PTHR22749:SF6">
    <property type="entry name" value="RIBOFLAVIN KINASE"/>
    <property type="match status" value="1"/>
</dbReference>
<evidence type="ECO:0000313" key="17">
    <source>
        <dbReference type="Proteomes" id="UP000035159"/>
    </source>
</evidence>
<accession>A0A0G2Z903</accession>
<dbReference type="GO" id="GO:0005524">
    <property type="term" value="F:ATP binding"/>
    <property type="evidence" value="ECO:0007669"/>
    <property type="project" value="UniProtKB-UniRule"/>
</dbReference>
<dbReference type="GO" id="GO:0009398">
    <property type="term" value="P:FMN biosynthetic process"/>
    <property type="evidence" value="ECO:0007669"/>
    <property type="project" value="UniProtKB-UniRule"/>
</dbReference>
<feature type="domain" description="Riboflavin kinase" evidence="15">
    <location>
        <begin position="163"/>
        <end position="289"/>
    </location>
</feature>
<evidence type="ECO:0000259" key="15">
    <source>
        <dbReference type="SMART" id="SM00904"/>
    </source>
</evidence>
<evidence type="ECO:0000256" key="11">
    <source>
        <dbReference type="ARBA" id="ARBA00023268"/>
    </source>
</evidence>
<organism evidence="16 17">
    <name type="scientific">Kosmotoga pacifica</name>
    <dbReference type="NCBI Taxonomy" id="1330330"/>
    <lineage>
        <taxon>Bacteria</taxon>
        <taxon>Thermotogati</taxon>
        <taxon>Thermotogota</taxon>
        <taxon>Thermotogae</taxon>
        <taxon>Kosmotogales</taxon>
        <taxon>Kosmotogaceae</taxon>
        <taxon>Kosmotoga</taxon>
    </lineage>
</organism>
<evidence type="ECO:0000256" key="14">
    <source>
        <dbReference type="PIRNR" id="PIRNR004491"/>
    </source>
</evidence>
<dbReference type="Gene3D" id="3.40.50.620">
    <property type="entry name" value="HUPs"/>
    <property type="match status" value="1"/>
</dbReference>
<dbReference type="EC" id="2.7.1.26" evidence="14"/>
<name>A0A0G2Z903_9BACT</name>
<dbReference type="InterPro" id="IPR023468">
    <property type="entry name" value="Riboflavin_kinase"/>
</dbReference>
<dbReference type="CDD" id="cd02064">
    <property type="entry name" value="FAD_synthetase_N"/>
    <property type="match status" value="1"/>
</dbReference>
<dbReference type="UniPathway" id="UPA00276">
    <property type="reaction ID" value="UER00406"/>
</dbReference>
<keyword evidence="4 14" id="KW-0288">FMN</keyword>
<dbReference type="GO" id="GO:0009231">
    <property type="term" value="P:riboflavin biosynthetic process"/>
    <property type="evidence" value="ECO:0007669"/>
    <property type="project" value="InterPro"/>
</dbReference>
<evidence type="ECO:0000256" key="8">
    <source>
        <dbReference type="ARBA" id="ARBA00022777"/>
    </source>
</evidence>
<reference evidence="16 17" key="1">
    <citation type="submission" date="2015-04" db="EMBL/GenBank/DDBJ databases">
        <title>Complete Genome Sequence of Kosmotoga pacifica SLHLJ1.</title>
        <authorList>
            <person name="Jiang L.J."/>
            <person name="Shao Z.Z."/>
            <person name="Jebbar M."/>
        </authorList>
    </citation>
    <scope>NUCLEOTIDE SEQUENCE [LARGE SCALE GENOMIC DNA]</scope>
    <source>
        <strain evidence="16 17">SLHLJ1</strain>
    </source>
</reference>
<dbReference type="Pfam" id="PF06574">
    <property type="entry name" value="FAD_syn"/>
    <property type="match status" value="1"/>
</dbReference>
<dbReference type="SUPFAM" id="SSF82114">
    <property type="entry name" value="Riboflavin kinase-like"/>
    <property type="match status" value="1"/>
</dbReference>
<comment type="similarity">
    <text evidence="14">Belongs to the ribF family.</text>
</comment>
<keyword evidence="6 14" id="KW-0548">Nucleotidyltransferase</keyword>
<keyword evidence="11" id="KW-0511">Multifunctional enzyme</keyword>
<comment type="pathway">
    <text evidence="1 14">Cofactor biosynthesis; FAD biosynthesis; FAD from FMN: step 1/1.</text>
</comment>
<comment type="catalytic activity">
    <reaction evidence="12 14">
        <text>riboflavin + ATP = FMN + ADP + H(+)</text>
        <dbReference type="Rhea" id="RHEA:14357"/>
        <dbReference type="ChEBI" id="CHEBI:15378"/>
        <dbReference type="ChEBI" id="CHEBI:30616"/>
        <dbReference type="ChEBI" id="CHEBI:57986"/>
        <dbReference type="ChEBI" id="CHEBI:58210"/>
        <dbReference type="ChEBI" id="CHEBI:456216"/>
        <dbReference type="EC" id="2.7.1.26"/>
    </reaction>
</comment>
<dbReference type="GO" id="GO:0008531">
    <property type="term" value="F:riboflavin kinase activity"/>
    <property type="evidence" value="ECO:0007669"/>
    <property type="project" value="UniProtKB-UniRule"/>
</dbReference>
<dbReference type="PATRIC" id="fig|1330330.3.peg.96"/>
<dbReference type="GO" id="GO:0006747">
    <property type="term" value="P:FAD biosynthetic process"/>
    <property type="evidence" value="ECO:0007669"/>
    <property type="project" value="UniProtKB-UniRule"/>
</dbReference>
<keyword evidence="10 14" id="KW-0067">ATP-binding</keyword>
<evidence type="ECO:0000256" key="12">
    <source>
        <dbReference type="ARBA" id="ARBA00047880"/>
    </source>
</evidence>
<dbReference type="RefSeq" id="WP_047753686.1">
    <property type="nucleotide sequence ID" value="NZ_CAJUHA010000002.1"/>
</dbReference>
<dbReference type="InterPro" id="IPR015865">
    <property type="entry name" value="Riboflavin_kinase_bac/euk"/>
</dbReference>
<evidence type="ECO:0000256" key="3">
    <source>
        <dbReference type="ARBA" id="ARBA00022630"/>
    </source>
</evidence>
<evidence type="ECO:0000256" key="7">
    <source>
        <dbReference type="ARBA" id="ARBA00022741"/>
    </source>
</evidence>
<dbReference type="OrthoDB" id="9803667at2"/>
<dbReference type="PIRSF" id="PIRSF004491">
    <property type="entry name" value="FAD_Synth"/>
    <property type="match status" value="1"/>
</dbReference>
<dbReference type="InterPro" id="IPR015864">
    <property type="entry name" value="FAD_synthase"/>
</dbReference>
<proteinExistence type="inferred from homology"/>
<gene>
    <name evidence="16" type="ORF">IX53_00510</name>
</gene>
<dbReference type="KEGG" id="kpf:IX53_00510"/>
<dbReference type="SUPFAM" id="SSF52374">
    <property type="entry name" value="Nucleotidylyl transferase"/>
    <property type="match status" value="1"/>
</dbReference>
<evidence type="ECO:0000256" key="10">
    <source>
        <dbReference type="ARBA" id="ARBA00022840"/>
    </source>
</evidence>
<dbReference type="GO" id="GO:0003919">
    <property type="term" value="F:FMN adenylyltransferase activity"/>
    <property type="evidence" value="ECO:0007669"/>
    <property type="project" value="UniProtKB-UniRule"/>
</dbReference>
<dbReference type="NCBIfam" id="TIGR00083">
    <property type="entry name" value="ribF"/>
    <property type="match status" value="1"/>
</dbReference>
<keyword evidence="3 14" id="KW-0285">Flavoprotein</keyword>
<keyword evidence="8 14" id="KW-0418">Kinase</keyword>
<dbReference type="InterPro" id="IPR023465">
    <property type="entry name" value="Riboflavin_kinase_dom_sf"/>
</dbReference>
<dbReference type="InterPro" id="IPR014729">
    <property type="entry name" value="Rossmann-like_a/b/a_fold"/>
</dbReference>
<evidence type="ECO:0000256" key="5">
    <source>
        <dbReference type="ARBA" id="ARBA00022679"/>
    </source>
</evidence>
<evidence type="ECO:0000256" key="13">
    <source>
        <dbReference type="ARBA" id="ARBA00049494"/>
    </source>
</evidence>
<dbReference type="PANTHER" id="PTHR22749">
    <property type="entry name" value="RIBOFLAVIN KINASE/FMN ADENYLYLTRANSFERASE"/>
    <property type="match status" value="1"/>
</dbReference>
<dbReference type="EMBL" id="CP011232">
    <property type="protein sequence ID" value="AKI96551.1"/>
    <property type="molecule type" value="Genomic_DNA"/>
</dbReference>
<dbReference type="Proteomes" id="UP000035159">
    <property type="component" value="Chromosome"/>
</dbReference>
<dbReference type="STRING" id="1330330.IX53_00510"/>
<dbReference type="Gene3D" id="2.40.30.30">
    <property type="entry name" value="Riboflavin kinase-like"/>
    <property type="match status" value="1"/>
</dbReference>
<evidence type="ECO:0000256" key="2">
    <source>
        <dbReference type="ARBA" id="ARBA00005201"/>
    </source>
</evidence>
<evidence type="ECO:0000256" key="1">
    <source>
        <dbReference type="ARBA" id="ARBA00004726"/>
    </source>
</evidence>
<evidence type="ECO:0000256" key="4">
    <source>
        <dbReference type="ARBA" id="ARBA00022643"/>
    </source>
</evidence>